<evidence type="ECO:0000256" key="6">
    <source>
        <dbReference type="SAM" id="MobiDB-lite"/>
    </source>
</evidence>
<dbReference type="GO" id="GO:0007020">
    <property type="term" value="P:microtubule nucleation"/>
    <property type="evidence" value="ECO:0007669"/>
    <property type="project" value="InterPro"/>
</dbReference>
<dbReference type="GO" id="GO:0031122">
    <property type="term" value="P:cytoplasmic microtubule organization"/>
    <property type="evidence" value="ECO:0007669"/>
    <property type="project" value="TreeGrafter"/>
</dbReference>
<evidence type="ECO:0000256" key="2">
    <source>
        <dbReference type="ARBA" id="ARBA00010337"/>
    </source>
</evidence>
<dbReference type="Gene3D" id="1.20.120.1900">
    <property type="entry name" value="Gamma-tubulin complex, C-terminal domain"/>
    <property type="match status" value="1"/>
</dbReference>
<dbReference type="InterPro" id="IPR040457">
    <property type="entry name" value="GCP_C"/>
</dbReference>
<dbReference type="PANTHER" id="PTHR19302:SF33">
    <property type="entry name" value="GAMMA-TUBULIN COMPLEX COMPONENT 5"/>
    <property type="match status" value="1"/>
</dbReference>
<protein>
    <submittedName>
        <fullName evidence="9">Gamma-tubulin complex component 5</fullName>
    </submittedName>
</protein>
<dbReference type="GO" id="GO:0051225">
    <property type="term" value="P:spindle assembly"/>
    <property type="evidence" value="ECO:0007669"/>
    <property type="project" value="TreeGrafter"/>
</dbReference>
<dbReference type="AlphaFoldDB" id="A0AAD5XH92"/>
<dbReference type="InterPro" id="IPR041470">
    <property type="entry name" value="GCP_N"/>
</dbReference>
<evidence type="ECO:0000256" key="5">
    <source>
        <dbReference type="ARBA" id="ARBA00023212"/>
    </source>
</evidence>
<dbReference type="GO" id="GO:0000922">
    <property type="term" value="C:spindle pole"/>
    <property type="evidence" value="ECO:0007669"/>
    <property type="project" value="InterPro"/>
</dbReference>
<dbReference type="GO" id="GO:0000930">
    <property type="term" value="C:gamma-tubulin complex"/>
    <property type="evidence" value="ECO:0007669"/>
    <property type="project" value="TreeGrafter"/>
</dbReference>
<keyword evidence="5" id="KW-0206">Cytoskeleton</keyword>
<keyword evidence="3" id="KW-0963">Cytoplasm</keyword>
<evidence type="ECO:0000256" key="1">
    <source>
        <dbReference type="ARBA" id="ARBA00004245"/>
    </source>
</evidence>
<dbReference type="InterPro" id="IPR042241">
    <property type="entry name" value="GCP_C_sf"/>
</dbReference>
<evidence type="ECO:0000256" key="3">
    <source>
        <dbReference type="ARBA" id="ARBA00022490"/>
    </source>
</evidence>
<feature type="domain" description="Gamma tubulin complex component C-terminal" evidence="7">
    <location>
        <begin position="710"/>
        <end position="989"/>
    </location>
</feature>
<dbReference type="GO" id="GO:0000278">
    <property type="term" value="P:mitotic cell cycle"/>
    <property type="evidence" value="ECO:0007669"/>
    <property type="project" value="TreeGrafter"/>
</dbReference>
<organism evidence="9 10">
    <name type="scientific">Physocladia obscura</name>
    <dbReference type="NCBI Taxonomy" id="109957"/>
    <lineage>
        <taxon>Eukaryota</taxon>
        <taxon>Fungi</taxon>
        <taxon>Fungi incertae sedis</taxon>
        <taxon>Chytridiomycota</taxon>
        <taxon>Chytridiomycota incertae sedis</taxon>
        <taxon>Chytridiomycetes</taxon>
        <taxon>Chytridiales</taxon>
        <taxon>Chytriomycetaceae</taxon>
        <taxon>Physocladia</taxon>
    </lineage>
</organism>
<comment type="caution">
    <text evidence="9">The sequence shown here is derived from an EMBL/GenBank/DDBJ whole genome shotgun (WGS) entry which is preliminary data.</text>
</comment>
<sequence length="1133" mass="126579">MENPSNQNAHNTQPKPKPISHSLSNAAQAQINNLQKLVALLAADASLPVAPVKLAKTLRAAQNLLTFHPYAAPNEAEVLTQYDGLVTSLNPDTSSSLAVWSNILRDDPLVGDHWASVDYSSTYANEYSDYSDTDDNNHNDFEVKKTPQNFATRAAPSVHTLEITGGELSENMPGENSYSNIFDPNSVGLVTPPIEEIALSNDPKLAKVIDSHYWDHEKNGYRRSKLSVGDLTEFDMDVPDSLAPSIAHHQSIDPSFFGVSVSTTNYVTELDVIREVLFCLSGLPAEMFELANGSIYQPKMIACLRHLTVEMLDSVLQKFSEWGTIVYKLQILADRIHEETGEKFQLFSPCLEAFASVINDALSVHQTWIVQQQQHYFQETHADGNKGIFYNQENGIVVSLLVLLERTSSEMAHLEELYLIVVGASPNIDGQEIIAVDLVDSVFQFVRNEQEACNIFSFKRGIVILFKVLKPWFDAVEGWWIDGNTISRIDGLGFICNERILVGSANFWTSKFLIQERKNGSMFFPQILCETVGSILSIGKCLVMLRELNPELISDLIPDLRNGIFLPLLNIFSNLLAIDLGKKSNSVLQEPLNSTMEEHITTVASSPELENLLLFRNLTFENDMLIPEKFSKLAPILNGNSINKSNLANEQEYFVRKWYTDMENAEIGHQQLWRPFEIAFRRSLEMVLHPKSESIGNALRNQLLGPQCQLLVHLQTCQQVFLMASGIIMGLIVDDIAEKMKSGELWRRPGVLQSAFDASIAAFSAFEGEEWIAESERIVLLTDDTNVPQELKKWNAAGHPIKVGMLGCVKIGYDVSWPLNCVITQKHLKLYNKALVFLMQLSMARNRLDKHSLSFDKLRNGSVTGWMRQRNVLRRRMKVFCEGLTSFSMITVIQPAIKNFMEGVVKFHDLDELNNYHESFLTDICDHFFLLNEKAAPVLNSIYKCFDLCIKFSEICTIFDSNVQSLSKGGLSGQQIAVTPQLKKTDFITGKQRISSSPTESTVSSPPSSPIPGKHQLNSKSSPPNKLNLRSSSPSSMSSRFQRQSSQNSFGKVVSPLMPKAVMSLSVIGLESTDSIEAKISLESESFGNAVKDIFKLFDETEDFVVNSVTALSSHGMPKLSAFGVFLRGNEIK</sequence>
<evidence type="ECO:0000313" key="10">
    <source>
        <dbReference type="Proteomes" id="UP001211907"/>
    </source>
</evidence>
<evidence type="ECO:0000256" key="4">
    <source>
        <dbReference type="ARBA" id="ARBA00022701"/>
    </source>
</evidence>
<dbReference type="GO" id="GO:0043015">
    <property type="term" value="F:gamma-tubulin binding"/>
    <property type="evidence" value="ECO:0007669"/>
    <property type="project" value="InterPro"/>
</dbReference>
<dbReference type="GO" id="GO:0051011">
    <property type="term" value="F:microtubule minus-end binding"/>
    <property type="evidence" value="ECO:0007669"/>
    <property type="project" value="TreeGrafter"/>
</dbReference>
<keyword evidence="4" id="KW-0493">Microtubule</keyword>
<dbReference type="InterPro" id="IPR007259">
    <property type="entry name" value="GCP"/>
</dbReference>
<gene>
    <name evidence="9" type="primary">TUBGCP5</name>
    <name evidence="9" type="ORF">HK100_010220</name>
</gene>
<dbReference type="EMBL" id="JADGJH010000556">
    <property type="protein sequence ID" value="KAJ3126503.1"/>
    <property type="molecule type" value="Genomic_DNA"/>
</dbReference>
<dbReference type="Pfam" id="PF04130">
    <property type="entry name" value="GCP_C_terminal"/>
    <property type="match status" value="1"/>
</dbReference>
<dbReference type="PANTHER" id="PTHR19302">
    <property type="entry name" value="GAMMA TUBULIN COMPLEX PROTEIN"/>
    <property type="match status" value="1"/>
</dbReference>
<dbReference type="GO" id="GO:0051321">
    <property type="term" value="P:meiotic cell cycle"/>
    <property type="evidence" value="ECO:0007669"/>
    <property type="project" value="TreeGrafter"/>
</dbReference>
<feature type="compositionally biased region" description="Polar residues" evidence="6">
    <location>
        <begin position="1"/>
        <end position="14"/>
    </location>
</feature>
<reference evidence="9" key="1">
    <citation type="submission" date="2020-05" db="EMBL/GenBank/DDBJ databases">
        <title>Phylogenomic resolution of chytrid fungi.</title>
        <authorList>
            <person name="Stajich J.E."/>
            <person name="Amses K."/>
            <person name="Simmons R."/>
            <person name="Seto K."/>
            <person name="Myers J."/>
            <person name="Bonds A."/>
            <person name="Quandt C.A."/>
            <person name="Barry K."/>
            <person name="Liu P."/>
            <person name="Grigoriev I."/>
            <person name="Longcore J.E."/>
            <person name="James T.Y."/>
        </authorList>
    </citation>
    <scope>NUCLEOTIDE SEQUENCE</scope>
    <source>
        <strain evidence="9">JEL0513</strain>
    </source>
</reference>
<feature type="region of interest" description="Disordered" evidence="6">
    <location>
        <begin position="1"/>
        <end position="23"/>
    </location>
</feature>
<accession>A0AAD5XH92</accession>
<comment type="similarity">
    <text evidence="2">Belongs to the TUBGCP family.</text>
</comment>
<dbReference type="Proteomes" id="UP001211907">
    <property type="component" value="Unassembled WGS sequence"/>
</dbReference>
<feature type="compositionally biased region" description="Low complexity" evidence="6">
    <location>
        <begin position="1021"/>
        <end position="1046"/>
    </location>
</feature>
<feature type="compositionally biased region" description="Low complexity" evidence="6">
    <location>
        <begin position="994"/>
        <end position="1006"/>
    </location>
</feature>
<proteinExistence type="inferred from homology"/>
<dbReference type="GO" id="GO:0005874">
    <property type="term" value="C:microtubule"/>
    <property type="evidence" value="ECO:0007669"/>
    <property type="project" value="UniProtKB-KW"/>
</dbReference>
<dbReference type="Pfam" id="PF17681">
    <property type="entry name" value="GCP_N_terminal"/>
    <property type="match status" value="1"/>
</dbReference>
<evidence type="ECO:0000259" key="7">
    <source>
        <dbReference type="Pfam" id="PF04130"/>
    </source>
</evidence>
<evidence type="ECO:0000313" key="9">
    <source>
        <dbReference type="EMBL" id="KAJ3126503.1"/>
    </source>
</evidence>
<feature type="region of interest" description="Disordered" evidence="6">
    <location>
        <begin position="989"/>
        <end position="1046"/>
    </location>
</feature>
<dbReference type="GO" id="GO:0005816">
    <property type="term" value="C:spindle pole body"/>
    <property type="evidence" value="ECO:0007669"/>
    <property type="project" value="UniProtKB-ARBA"/>
</dbReference>
<feature type="domain" description="Gamma tubulin complex component protein N-terminal" evidence="8">
    <location>
        <begin position="273"/>
        <end position="559"/>
    </location>
</feature>
<comment type="subcellular location">
    <subcellularLocation>
        <location evidence="1">Cytoplasm</location>
        <location evidence="1">Cytoskeleton</location>
    </subcellularLocation>
</comment>
<evidence type="ECO:0000259" key="8">
    <source>
        <dbReference type="Pfam" id="PF17681"/>
    </source>
</evidence>
<keyword evidence="10" id="KW-1185">Reference proteome</keyword>
<name>A0AAD5XH92_9FUNG</name>